<dbReference type="AlphaFoldDB" id="A0A9N9T685"/>
<evidence type="ECO:0000259" key="4">
    <source>
        <dbReference type="PROSITE" id="PS51203"/>
    </source>
</evidence>
<dbReference type="Pfam" id="PF21413">
    <property type="entry name" value="SHQ1-like_CS"/>
    <property type="match status" value="1"/>
</dbReference>
<dbReference type="Proteomes" id="UP001153709">
    <property type="component" value="Chromosome 6"/>
</dbReference>
<accession>A0A9N9T685</accession>
<dbReference type="InterPro" id="IPR007009">
    <property type="entry name" value="Shq1_C"/>
</dbReference>
<dbReference type="InterPro" id="IPR008978">
    <property type="entry name" value="HSP20-like_chaperone"/>
</dbReference>
<gene>
    <name evidence="5" type="ORF">DIABBA_LOCUS9575</name>
</gene>
<dbReference type="InterPro" id="IPR048696">
    <property type="entry name" value="SHQ1-like_CS"/>
</dbReference>
<dbReference type="PROSITE" id="PS51203">
    <property type="entry name" value="CS"/>
    <property type="match status" value="1"/>
</dbReference>
<dbReference type="PANTHER" id="PTHR12967:SF0">
    <property type="entry name" value="PROTEIN SHQ1 HOMOLOG"/>
    <property type="match status" value="1"/>
</dbReference>
<protein>
    <recommendedName>
        <fullName evidence="2">Protein SHQ1 homolog</fullName>
    </recommendedName>
</protein>
<dbReference type="GO" id="GO:0005737">
    <property type="term" value="C:cytoplasm"/>
    <property type="evidence" value="ECO:0007669"/>
    <property type="project" value="TreeGrafter"/>
</dbReference>
<name>A0A9N9T685_DIABA</name>
<dbReference type="PANTHER" id="PTHR12967">
    <property type="entry name" value="PROTEIN SHQ1 HOMOLOG"/>
    <property type="match status" value="1"/>
</dbReference>
<sequence length="446" mass="52058">MITPRFQLTQDDKSLTIQIRAPYCSLRELQVEVEDNVFLFFCKPYFLRLFLPGKLLDNDNYKSSFECDSGEFSFTYDKAVQGEHFEDLDFITKFLVSKVETSYENNKKILVIDNEAKLDNDEELSEGFGFALMGHKNFVVVSSEFSDVFEIDPNEVNLKDRRKLRLQFEQGKFDMGHYLADFIENEEIISLIELKSPWNALEDSDITFDTKELDFLKDLPNIEYKLTDLQIKYVYHGLIDILYAFCYDGRTTDYDINSESGWTIVKLAATLCWLDVFDQPKEALISAFRRSITYPLFRNFDLSLKVLEDLKKLLTLNEKYIIKCLIQIYYIFLGGDCCRYILNNLFIKDYIIYIMNWDRNKWRDFVKEINSMEIKKEDLGLNLSEIEQGFTLESKLENLKISVASDDSDDSSDSSDDDSSSETETESSSEDNSDIEKSRVIIETVL</sequence>
<dbReference type="Gene3D" id="2.60.40.790">
    <property type="match status" value="1"/>
</dbReference>
<evidence type="ECO:0000313" key="6">
    <source>
        <dbReference type="Proteomes" id="UP001153709"/>
    </source>
</evidence>
<feature type="domain" description="CS" evidence="4">
    <location>
        <begin position="1"/>
        <end position="89"/>
    </location>
</feature>
<evidence type="ECO:0000313" key="5">
    <source>
        <dbReference type="EMBL" id="CAG9836489.1"/>
    </source>
</evidence>
<dbReference type="EMBL" id="OU898281">
    <property type="protein sequence ID" value="CAG9836489.1"/>
    <property type="molecule type" value="Genomic_DNA"/>
</dbReference>
<organism evidence="5 6">
    <name type="scientific">Diabrotica balteata</name>
    <name type="common">Banded cucumber beetle</name>
    <dbReference type="NCBI Taxonomy" id="107213"/>
    <lineage>
        <taxon>Eukaryota</taxon>
        <taxon>Metazoa</taxon>
        <taxon>Ecdysozoa</taxon>
        <taxon>Arthropoda</taxon>
        <taxon>Hexapoda</taxon>
        <taxon>Insecta</taxon>
        <taxon>Pterygota</taxon>
        <taxon>Neoptera</taxon>
        <taxon>Endopterygota</taxon>
        <taxon>Coleoptera</taxon>
        <taxon>Polyphaga</taxon>
        <taxon>Cucujiformia</taxon>
        <taxon>Chrysomeloidea</taxon>
        <taxon>Chrysomelidae</taxon>
        <taxon>Galerucinae</taxon>
        <taxon>Diabroticina</taxon>
        <taxon>Diabroticites</taxon>
        <taxon>Diabrotica</taxon>
    </lineage>
</organism>
<reference evidence="5" key="1">
    <citation type="submission" date="2022-01" db="EMBL/GenBank/DDBJ databases">
        <authorList>
            <person name="King R."/>
        </authorList>
    </citation>
    <scope>NUCLEOTIDE SEQUENCE</scope>
</reference>
<dbReference type="InterPro" id="IPR039742">
    <property type="entry name" value="Shq1"/>
</dbReference>
<evidence type="ECO:0000256" key="1">
    <source>
        <dbReference type="ARBA" id="ARBA00005607"/>
    </source>
</evidence>
<dbReference type="InterPro" id="IPR007052">
    <property type="entry name" value="CS_dom"/>
</dbReference>
<evidence type="ECO:0000256" key="2">
    <source>
        <dbReference type="ARBA" id="ARBA00013750"/>
    </source>
</evidence>
<keyword evidence="6" id="KW-1185">Reference proteome</keyword>
<dbReference type="GO" id="GO:0000493">
    <property type="term" value="P:box H/ACA snoRNP assembly"/>
    <property type="evidence" value="ECO:0007669"/>
    <property type="project" value="InterPro"/>
</dbReference>
<dbReference type="OrthoDB" id="73639at2759"/>
<dbReference type="GO" id="GO:0005654">
    <property type="term" value="C:nucleoplasm"/>
    <property type="evidence" value="ECO:0007669"/>
    <property type="project" value="TreeGrafter"/>
</dbReference>
<feature type="region of interest" description="Disordered" evidence="3">
    <location>
        <begin position="403"/>
        <end position="439"/>
    </location>
</feature>
<comment type="similarity">
    <text evidence="1">Belongs to the SHQ1 family.</text>
</comment>
<dbReference type="Pfam" id="PF04925">
    <property type="entry name" value="SHQ1"/>
    <property type="match status" value="1"/>
</dbReference>
<evidence type="ECO:0000256" key="3">
    <source>
        <dbReference type="SAM" id="MobiDB-lite"/>
    </source>
</evidence>
<proteinExistence type="inferred from homology"/>
<feature type="compositionally biased region" description="Acidic residues" evidence="3">
    <location>
        <begin position="406"/>
        <end position="433"/>
    </location>
</feature>
<dbReference type="GO" id="GO:0051082">
    <property type="term" value="F:unfolded protein binding"/>
    <property type="evidence" value="ECO:0007669"/>
    <property type="project" value="TreeGrafter"/>
</dbReference>